<dbReference type="AlphaFoldDB" id="A0A059F3S0"/>
<keyword evidence="2" id="KW-1185">Reference proteome</keyword>
<accession>A0A059F3S0</accession>
<proteinExistence type="predicted"/>
<dbReference type="VEuPathDB" id="MicrosporidiaDB:H312_01036"/>
<organism evidence="1 2">
    <name type="scientific">Anncaliia algerae PRA339</name>
    <dbReference type="NCBI Taxonomy" id="1288291"/>
    <lineage>
        <taxon>Eukaryota</taxon>
        <taxon>Fungi</taxon>
        <taxon>Fungi incertae sedis</taxon>
        <taxon>Microsporidia</taxon>
        <taxon>Tubulinosematoidea</taxon>
        <taxon>Tubulinosematidae</taxon>
        <taxon>Anncaliia</taxon>
    </lineage>
</organism>
<reference evidence="2" key="1">
    <citation type="submission" date="2013-02" db="EMBL/GenBank/DDBJ databases">
        <authorList>
            <consortium name="The Broad Institute Genome Sequencing Platform"/>
            <person name="Cuomo C."/>
            <person name="Becnel J."/>
            <person name="Sanscrainte N."/>
            <person name="Walker B."/>
            <person name="Young S.K."/>
            <person name="Zeng Q."/>
            <person name="Gargeya S."/>
            <person name="Fitzgerald M."/>
            <person name="Haas B."/>
            <person name="Abouelleil A."/>
            <person name="Alvarado L."/>
            <person name="Arachchi H.M."/>
            <person name="Berlin A.M."/>
            <person name="Chapman S.B."/>
            <person name="Dewar J."/>
            <person name="Goldberg J."/>
            <person name="Griggs A."/>
            <person name="Gujja S."/>
            <person name="Hansen M."/>
            <person name="Howarth C."/>
            <person name="Imamovic A."/>
            <person name="Larimer J."/>
            <person name="McCowan C."/>
            <person name="Murphy C."/>
            <person name="Neiman D."/>
            <person name="Pearson M."/>
            <person name="Priest M."/>
            <person name="Roberts A."/>
            <person name="Saif S."/>
            <person name="Shea T."/>
            <person name="Sisk P."/>
            <person name="Sykes S."/>
            <person name="Wortman J."/>
            <person name="Nusbaum C."/>
            <person name="Birren B."/>
        </authorList>
    </citation>
    <scope>NUCLEOTIDE SEQUENCE [LARGE SCALE GENOMIC DNA]</scope>
    <source>
        <strain evidence="2">PRA339</strain>
    </source>
</reference>
<dbReference type="EMBL" id="KK365140">
    <property type="protein sequence ID" value="KCZ81581.1"/>
    <property type="molecule type" value="Genomic_DNA"/>
</dbReference>
<name>A0A059F3S0_9MICR</name>
<reference evidence="1 2" key="2">
    <citation type="submission" date="2014-03" db="EMBL/GenBank/DDBJ databases">
        <title>The Genome Sequence of Anncaliia algerae insect isolate PRA339.</title>
        <authorList>
            <consortium name="The Broad Institute Genome Sequencing Platform"/>
            <consortium name="The Broad Institute Genome Sequencing Center for Infectious Disease"/>
            <person name="Cuomo C."/>
            <person name="Becnel J."/>
            <person name="Sanscrainte N."/>
            <person name="Walker B."/>
            <person name="Young S.K."/>
            <person name="Zeng Q."/>
            <person name="Gargeya S."/>
            <person name="Fitzgerald M."/>
            <person name="Haas B."/>
            <person name="Abouelleil A."/>
            <person name="Alvarado L."/>
            <person name="Arachchi H.M."/>
            <person name="Berlin A.M."/>
            <person name="Chapman S.B."/>
            <person name="Dewar J."/>
            <person name="Goldberg J."/>
            <person name="Griggs A."/>
            <person name="Gujja S."/>
            <person name="Hansen M."/>
            <person name="Howarth C."/>
            <person name="Imamovic A."/>
            <person name="Larimer J."/>
            <person name="McCowan C."/>
            <person name="Murphy C."/>
            <person name="Neiman D."/>
            <person name="Pearson M."/>
            <person name="Priest M."/>
            <person name="Roberts A."/>
            <person name="Saif S."/>
            <person name="Shea T."/>
            <person name="Sisk P."/>
            <person name="Sykes S."/>
            <person name="Wortman J."/>
            <person name="Nusbaum C."/>
            <person name="Birren B."/>
        </authorList>
    </citation>
    <scope>NUCLEOTIDE SEQUENCE [LARGE SCALE GENOMIC DNA]</scope>
    <source>
        <strain evidence="1 2">PRA339</strain>
    </source>
</reference>
<evidence type="ECO:0000313" key="1">
    <source>
        <dbReference type="EMBL" id="KCZ81581.1"/>
    </source>
</evidence>
<dbReference type="OrthoDB" id="2187049at2759"/>
<dbReference type="HOGENOM" id="CLU_092857_0_0_1"/>
<gene>
    <name evidence="1" type="ORF">H312_01036</name>
</gene>
<evidence type="ECO:0000313" key="2">
    <source>
        <dbReference type="Proteomes" id="UP000030655"/>
    </source>
</evidence>
<protein>
    <submittedName>
        <fullName evidence="1">Uncharacterized protein</fullName>
    </submittedName>
</protein>
<sequence length="273" mass="29506">MILKLAIYIYFTKALELGFKSYLPDIDGVDTGIKSPTLKAEYIAAADVDSMTCAQKNETYTIDLKIHAQKSVINAINSLAKGTGVPEITEADAVNSYFGTIIDEVNLMLIKYKVQLHLSLDAYTIEEFLGATASFDDSCEKTSAVEERTSTAFSNMLLSFPNNIGIHLFVWGCIFIPSTSELETIKNNHTCGRIMGVLWRGSVETKALIKGVIVNAITGSSDSFSSSDGTYAISIGPKLCDYVTSCIGMDKSEIGQLVPGTELVKYTKAATAA</sequence>
<dbReference type="Proteomes" id="UP000030655">
    <property type="component" value="Unassembled WGS sequence"/>
</dbReference>